<evidence type="ECO:0000313" key="3">
    <source>
        <dbReference type="Proteomes" id="UP000183257"/>
    </source>
</evidence>
<dbReference type="OrthoDB" id="5599486at2"/>
<dbReference type="AlphaFoldDB" id="A0A1K1PNE4"/>
<dbReference type="InterPro" id="IPR011042">
    <property type="entry name" value="6-blade_b-propeller_TolB-like"/>
</dbReference>
<reference evidence="3" key="1">
    <citation type="submission" date="2016-11" db="EMBL/GenBank/DDBJ databases">
        <authorList>
            <person name="Varghese N."/>
            <person name="Submissions S."/>
        </authorList>
    </citation>
    <scope>NUCLEOTIDE SEQUENCE [LARGE SCALE GENOMIC DNA]</scope>
    <source>
        <strain evidence="3">DSM 24786</strain>
    </source>
</reference>
<protein>
    <recommendedName>
        <fullName evidence="4">SdiA-regulated</fullName>
    </recommendedName>
</protein>
<dbReference type="STRING" id="76595.SAMN05660313_02020"/>
<evidence type="ECO:0008006" key="4">
    <source>
        <dbReference type="Google" id="ProtNLM"/>
    </source>
</evidence>
<proteinExistence type="predicted"/>
<sequence>MRNYLKLSFLLLLVSCGNYGQLSVVANIPDEFKETSGLVVLDENSIWLIEDKGNKDEIYKVDAKGNWLKTLKVKNGKNHDWEDLTKDKDNNVYIGDFGNNNSDRDNLKVLKIPNPDNESGDTIEAEQIEFSYPEQTDFSPKKKGLLFDAESFFYWKNSLYIITKNRATPFTGEAFIYKVPAVKGKHKAELVGTFLAGSDENTCRITSAAISPDEKTIVLIGNGMLWEFTDFTEDNFTKGNIKTVDLGVRTQLESVCFVTNTTLYLADEQNNKTGNNLYVYKLN</sequence>
<evidence type="ECO:0000313" key="2">
    <source>
        <dbReference type="EMBL" id="SFW48963.1"/>
    </source>
</evidence>
<dbReference type="Gene3D" id="2.120.10.30">
    <property type="entry name" value="TolB, C-terminal domain"/>
    <property type="match status" value="1"/>
</dbReference>
<feature type="signal peptide" evidence="1">
    <location>
        <begin position="1"/>
        <end position="20"/>
    </location>
</feature>
<feature type="chain" id="PRO_5013289785" description="SdiA-regulated" evidence="1">
    <location>
        <begin position="21"/>
        <end position="283"/>
    </location>
</feature>
<accession>A0A1K1PNE4</accession>
<keyword evidence="3" id="KW-1185">Reference proteome</keyword>
<dbReference type="EMBL" id="FPIY01000002">
    <property type="protein sequence ID" value="SFW48963.1"/>
    <property type="molecule type" value="Genomic_DNA"/>
</dbReference>
<dbReference type="RefSeq" id="WP_072303642.1">
    <property type="nucleotide sequence ID" value="NZ_FPIY01000002.1"/>
</dbReference>
<keyword evidence="1" id="KW-0732">Signal</keyword>
<organism evidence="2 3">
    <name type="scientific">Cellulophaga fucicola</name>
    <dbReference type="NCBI Taxonomy" id="76595"/>
    <lineage>
        <taxon>Bacteria</taxon>
        <taxon>Pseudomonadati</taxon>
        <taxon>Bacteroidota</taxon>
        <taxon>Flavobacteriia</taxon>
        <taxon>Flavobacteriales</taxon>
        <taxon>Flavobacteriaceae</taxon>
        <taxon>Cellulophaga</taxon>
    </lineage>
</organism>
<evidence type="ECO:0000256" key="1">
    <source>
        <dbReference type="SAM" id="SignalP"/>
    </source>
</evidence>
<gene>
    <name evidence="2" type="ORF">SAMN05660313_02020</name>
</gene>
<dbReference type="Proteomes" id="UP000183257">
    <property type="component" value="Unassembled WGS sequence"/>
</dbReference>
<name>A0A1K1PNE4_9FLAO</name>
<dbReference type="SUPFAM" id="SSF101898">
    <property type="entry name" value="NHL repeat"/>
    <property type="match status" value="1"/>
</dbReference>